<comment type="caution">
    <text evidence="5">Lacks conserved residue(s) required for the propagation of feature annotation.</text>
</comment>
<evidence type="ECO:0000256" key="1">
    <source>
        <dbReference type="ARBA" id="ARBA00006636"/>
    </source>
</evidence>
<keyword evidence="8" id="KW-1185">Reference proteome</keyword>
<evidence type="ECO:0000313" key="8">
    <source>
        <dbReference type="Proteomes" id="UP000237797"/>
    </source>
</evidence>
<dbReference type="GO" id="GO:0016042">
    <property type="term" value="P:lipid catabolic process"/>
    <property type="evidence" value="ECO:0007669"/>
    <property type="project" value="UniProtKB-UniRule"/>
</dbReference>
<dbReference type="InterPro" id="IPR001423">
    <property type="entry name" value="LysoPLipase_patatin_CS"/>
</dbReference>
<dbReference type="InterPro" id="IPR016035">
    <property type="entry name" value="Acyl_Trfase/lysoPLipase"/>
</dbReference>
<keyword evidence="3 5" id="KW-0442">Lipid degradation</keyword>
<proteinExistence type="inferred from homology"/>
<evidence type="ECO:0000256" key="4">
    <source>
        <dbReference type="ARBA" id="ARBA00023098"/>
    </source>
</evidence>
<evidence type="ECO:0000256" key="3">
    <source>
        <dbReference type="ARBA" id="ARBA00022963"/>
    </source>
</evidence>
<dbReference type="RefSeq" id="WP_106345039.1">
    <property type="nucleotide sequence ID" value="NZ_PVNE01000010.1"/>
</dbReference>
<gene>
    <name evidence="7" type="ORF">CLV97_11055</name>
</gene>
<dbReference type="PROSITE" id="PS01237">
    <property type="entry name" value="UPF0028"/>
    <property type="match status" value="1"/>
</dbReference>
<sequence>MSRPKVGLALGSGAARGLAHIGVLKVLEREGIPVDAIAGSSMGSLIGTVYANGADLAMMEQLAIHLKRNQWLDFTFPRRGLITGDRIRELVRLLTHGKNLEDLRIPTSVIATDLTNGERVVFTTGPIDLAVRASVSIPGIFEPVEWEGRTLVDGGVIDRVPVSVVREMGADVVIAVDVIPPTGGLKIRNIFDVIAQSLEVMERQITSPQILTADVAIYPELSDISPTAFTRVEECIRRGEEAALAKLEEIRQVIGEVVPHGKRWNPNDP</sequence>
<evidence type="ECO:0000313" key="7">
    <source>
        <dbReference type="EMBL" id="PRX40863.1"/>
    </source>
</evidence>
<dbReference type="Proteomes" id="UP000237797">
    <property type="component" value="Unassembled WGS sequence"/>
</dbReference>
<feature type="active site" description="Proton acceptor" evidence="5">
    <location>
        <position position="153"/>
    </location>
</feature>
<keyword evidence="2 5" id="KW-0378">Hydrolase</keyword>
<dbReference type="OrthoDB" id="9770965at2"/>
<feature type="short sequence motif" description="DGA/G" evidence="5">
    <location>
        <begin position="153"/>
        <end position="155"/>
    </location>
</feature>
<name>A0A2T0LF96_9BACL</name>
<accession>A0A2T0LF96</accession>
<dbReference type="PROSITE" id="PS51635">
    <property type="entry name" value="PNPLA"/>
    <property type="match status" value="1"/>
</dbReference>
<keyword evidence="4 5" id="KW-0443">Lipid metabolism</keyword>
<dbReference type="GO" id="GO:0004622">
    <property type="term" value="F:phosphatidylcholine lysophospholipase activity"/>
    <property type="evidence" value="ECO:0007669"/>
    <property type="project" value="InterPro"/>
</dbReference>
<dbReference type="GO" id="GO:0046470">
    <property type="term" value="P:phosphatidylcholine metabolic process"/>
    <property type="evidence" value="ECO:0007669"/>
    <property type="project" value="InterPro"/>
</dbReference>
<dbReference type="InterPro" id="IPR050301">
    <property type="entry name" value="NTE"/>
</dbReference>
<feature type="domain" description="PNPLA" evidence="6">
    <location>
        <begin position="8"/>
        <end position="166"/>
    </location>
</feature>
<reference evidence="7 8" key="1">
    <citation type="submission" date="2018-03" db="EMBL/GenBank/DDBJ databases">
        <title>Genomic Encyclopedia of Archaeal and Bacterial Type Strains, Phase II (KMG-II): from individual species to whole genera.</title>
        <authorList>
            <person name="Goeker M."/>
        </authorList>
    </citation>
    <scope>NUCLEOTIDE SEQUENCE [LARGE SCALE GENOMIC DNA]</scope>
    <source>
        <strain evidence="7 8">DSM 44946</strain>
    </source>
</reference>
<dbReference type="EMBL" id="PVNE01000010">
    <property type="protein sequence ID" value="PRX40863.1"/>
    <property type="molecule type" value="Genomic_DNA"/>
</dbReference>
<dbReference type="Pfam" id="PF01734">
    <property type="entry name" value="Patatin"/>
    <property type="match status" value="1"/>
</dbReference>
<dbReference type="Gene3D" id="3.40.1090.10">
    <property type="entry name" value="Cytosolic phospholipase A2 catalytic domain"/>
    <property type="match status" value="1"/>
</dbReference>
<dbReference type="PANTHER" id="PTHR14226">
    <property type="entry name" value="NEUROPATHY TARGET ESTERASE/SWISS CHEESE D.MELANOGASTER"/>
    <property type="match status" value="1"/>
</dbReference>
<feature type="short sequence motif" description="GXSXG" evidence="5">
    <location>
        <begin position="39"/>
        <end position="43"/>
    </location>
</feature>
<comment type="similarity">
    <text evidence="1">Belongs to the NTE family.</text>
</comment>
<protein>
    <submittedName>
        <fullName evidence="7">NTE family protein</fullName>
    </submittedName>
</protein>
<feature type="active site" description="Nucleophile" evidence="5">
    <location>
        <position position="41"/>
    </location>
</feature>
<evidence type="ECO:0000256" key="2">
    <source>
        <dbReference type="ARBA" id="ARBA00022801"/>
    </source>
</evidence>
<dbReference type="PANTHER" id="PTHR14226:SF76">
    <property type="entry name" value="NTE FAMILY PROTEIN RSSA"/>
    <property type="match status" value="1"/>
</dbReference>
<evidence type="ECO:0000259" key="6">
    <source>
        <dbReference type="PROSITE" id="PS51635"/>
    </source>
</evidence>
<organism evidence="7 8">
    <name type="scientific">Planifilum fimeticola</name>
    <dbReference type="NCBI Taxonomy" id="201975"/>
    <lineage>
        <taxon>Bacteria</taxon>
        <taxon>Bacillati</taxon>
        <taxon>Bacillota</taxon>
        <taxon>Bacilli</taxon>
        <taxon>Bacillales</taxon>
        <taxon>Thermoactinomycetaceae</taxon>
        <taxon>Planifilum</taxon>
    </lineage>
</organism>
<evidence type="ECO:0000256" key="5">
    <source>
        <dbReference type="PROSITE-ProRule" id="PRU01161"/>
    </source>
</evidence>
<dbReference type="SUPFAM" id="SSF52151">
    <property type="entry name" value="FabD/lysophospholipase-like"/>
    <property type="match status" value="1"/>
</dbReference>
<comment type="caution">
    <text evidence="7">The sequence shown here is derived from an EMBL/GenBank/DDBJ whole genome shotgun (WGS) entry which is preliminary data.</text>
</comment>
<dbReference type="AlphaFoldDB" id="A0A2T0LF96"/>
<dbReference type="InterPro" id="IPR002641">
    <property type="entry name" value="PNPLA_dom"/>
</dbReference>